<dbReference type="Pfam" id="PF07714">
    <property type="entry name" value="PK_Tyr_Ser-Thr"/>
    <property type="match status" value="1"/>
</dbReference>
<dbReference type="InterPro" id="IPR051681">
    <property type="entry name" value="Ser/Thr_Kinases-Pseudokinases"/>
</dbReference>
<dbReference type="PANTHER" id="PTHR44329">
    <property type="entry name" value="SERINE/THREONINE-PROTEIN KINASE TNNI3K-RELATED"/>
    <property type="match status" value="1"/>
</dbReference>
<dbReference type="FunFam" id="1.20.1160.11:FF:000001">
    <property type="entry name" value="Paired amphipathic helix protein Sin3"/>
    <property type="match status" value="1"/>
</dbReference>
<comment type="subcellular location">
    <subcellularLocation>
        <location evidence="1 3">Nucleus</location>
    </subcellularLocation>
</comment>
<dbReference type="PROSITE" id="PS50011">
    <property type="entry name" value="PROTEIN_KINASE_DOM"/>
    <property type="match status" value="1"/>
</dbReference>
<dbReference type="Pfam" id="PF02671">
    <property type="entry name" value="PAH"/>
    <property type="match status" value="1"/>
</dbReference>
<dbReference type="GO" id="GO:0005634">
    <property type="term" value="C:nucleus"/>
    <property type="evidence" value="ECO:0007669"/>
    <property type="project" value="UniProtKB-SubCell"/>
</dbReference>
<evidence type="ECO:0000256" key="4">
    <source>
        <dbReference type="SAM" id="MobiDB-lite"/>
    </source>
</evidence>
<reference evidence="6 7" key="1">
    <citation type="submission" date="2014-11" db="EMBL/GenBank/DDBJ databases">
        <authorList>
            <person name="Wibberg Daniel"/>
        </authorList>
    </citation>
    <scope>NUCLEOTIDE SEQUENCE [LARGE SCALE GENOMIC DNA]</scope>
    <source>
        <strain evidence="6">Rhizoctonia solani AG1-IB 7/3/14</strain>
    </source>
</reference>
<dbReference type="SUPFAM" id="SSF56112">
    <property type="entry name" value="Protein kinase-like (PK-like)"/>
    <property type="match status" value="1"/>
</dbReference>
<evidence type="ECO:0000256" key="2">
    <source>
        <dbReference type="ARBA" id="ARBA00023242"/>
    </source>
</evidence>
<dbReference type="InterPro" id="IPR036600">
    <property type="entry name" value="PAH_sf"/>
</dbReference>
<keyword evidence="2 3" id="KW-0539">Nucleus</keyword>
<sequence length="708" mass="78187">MMGALNLSCSNRGQISTLLTPVSSGFLALNTLVMEVDALEPSLGYSPIDPSPSVDAPAPPSPEIPPFHVKDALSYLEMVKLQSQDEPEIYGRFLDILKAFEAGEIDTLGVIDQISSLCSGHPALIQGFNTFLPLGYCIDCTADNLITVITPSGIQTRVFPAIPPKEFASSSATNLTQEDAPPIVELNQVVNYVEKIKQRFASDPNVYKQFFEILQVFKGQPDLLEEFQHSLSDHGGNGENISGQLAGGNGTLFGEMDQVQPTNGNGNLFSAKDKSINMKGGDDGIPFTRNLRRIEDIPNPSPAILQKRQSREDPEVALWEPYPGELPTMRSEPDLGTIDLPIASASSFFSDSTTQAAPPPFKRAGTDSGIQAHSTQRMSGLSLGPPGPGDRPVRTEGSILPIREVRNVRSREMTTSDMFECLVNHGCSDLRTSIDPSSFSSYRVAEGGFGDVWKGILTGGPDVAIKVLRCSSLRGGESKGIKRAMREIYNWSKLEHKNIHKLLGVTMFQGRLGMVSAWMEHGTLRHYLDQYTDLDRHELCFQIAEAVAYLHSVNMVHGDLKACNILVSSDGNLKLTDFDYSIISDCSVEFSATTRGSGGTLRWMAPELLMEEDHVERSKHTDVYALGMTFLETVTNNIPYSECLRDNQIYRKLDRKEHPKRPIEYFPVNRLGNSMWELLVKCWNHDPPSRPTADQILAILKTEIRHAK</sequence>
<dbReference type="InterPro" id="IPR000719">
    <property type="entry name" value="Prot_kinase_dom"/>
</dbReference>
<dbReference type="SMART" id="SM00220">
    <property type="entry name" value="S_TKc"/>
    <property type="match status" value="1"/>
</dbReference>
<dbReference type="Gene3D" id="1.20.1160.11">
    <property type="entry name" value="Paired amphipathic helix"/>
    <property type="match status" value="2"/>
</dbReference>
<dbReference type="PROSITE" id="PS51477">
    <property type="entry name" value="PAH"/>
    <property type="match status" value="1"/>
</dbReference>
<feature type="compositionally biased region" description="Polar residues" evidence="4">
    <location>
        <begin position="368"/>
        <end position="378"/>
    </location>
</feature>
<dbReference type="Gene3D" id="1.10.510.10">
    <property type="entry name" value="Transferase(Phosphotransferase) domain 1"/>
    <property type="match status" value="1"/>
</dbReference>
<dbReference type="InterPro" id="IPR003822">
    <property type="entry name" value="PAH"/>
</dbReference>
<evidence type="ECO:0000256" key="3">
    <source>
        <dbReference type="PROSITE-ProRule" id="PRU00810"/>
    </source>
</evidence>
<accession>A0A0B7FDI7</accession>
<proteinExistence type="predicted"/>
<dbReference type="GO" id="GO:0006355">
    <property type="term" value="P:regulation of DNA-templated transcription"/>
    <property type="evidence" value="ECO:0007669"/>
    <property type="project" value="InterPro"/>
</dbReference>
<protein>
    <submittedName>
        <fullName evidence="6">Paired amphipathic helix protein pst3</fullName>
    </submittedName>
</protein>
<dbReference type="PROSITE" id="PS00108">
    <property type="entry name" value="PROTEIN_KINASE_ST"/>
    <property type="match status" value="1"/>
</dbReference>
<evidence type="ECO:0000256" key="1">
    <source>
        <dbReference type="ARBA" id="ARBA00004123"/>
    </source>
</evidence>
<feature type="domain" description="Protein kinase" evidence="5">
    <location>
        <begin position="438"/>
        <end position="708"/>
    </location>
</feature>
<dbReference type="InterPro" id="IPR001245">
    <property type="entry name" value="Ser-Thr/Tyr_kinase_cat_dom"/>
</dbReference>
<organism evidence="6 7">
    <name type="scientific">Thanatephorus cucumeris (strain AG1-IB / isolate 7/3/14)</name>
    <name type="common">Lettuce bottom rot fungus</name>
    <name type="synonym">Rhizoctonia solani</name>
    <dbReference type="NCBI Taxonomy" id="1108050"/>
    <lineage>
        <taxon>Eukaryota</taxon>
        <taxon>Fungi</taxon>
        <taxon>Dikarya</taxon>
        <taxon>Basidiomycota</taxon>
        <taxon>Agaricomycotina</taxon>
        <taxon>Agaricomycetes</taxon>
        <taxon>Cantharellales</taxon>
        <taxon>Ceratobasidiaceae</taxon>
        <taxon>Rhizoctonia</taxon>
        <taxon>Rhizoctonia solani AG-1</taxon>
    </lineage>
</organism>
<evidence type="ECO:0000313" key="6">
    <source>
        <dbReference type="EMBL" id="CEL54253.1"/>
    </source>
</evidence>
<feature type="region of interest" description="Disordered" evidence="4">
    <location>
        <begin position="350"/>
        <end position="395"/>
    </location>
</feature>
<name>A0A0B7FDI7_THACB</name>
<gene>
    <name evidence="6" type="ORF">RSOLAG1IB_06901</name>
</gene>
<evidence type="ECO:0000313" key="7">
    <source>
        <dbReference type="Proteomes" id="UP000059188"/>
    </source>
</evidence>
<dbReference type="SUPFAM" id="SSF47762">
    <property type="entry name" value="PAH2 domain"/>
    <property type="match status" value="2"/>
</dbReference>
<dbReference type="STRING" id="1108050.A0A0B7FDI7"/>
<evidence type="ECO:0000259" key="5">
    <source>
        <dbReference type="PROSITE" id="PS50011"/>
    </source>
</evidence>
<dbReference type="InterPro" id="IPR011009">
    <property type="entry name" value="Kinase-like_dom_sf"/>
</dbReference>
<dbReference type="Proteomes" id="UP000059188">
    <property type="component" value="Unassembled WGS sequence"/>
</dbReference>
<keyword evidence="7" id="KW-1185">Reference proteome</keyword>
<dbReference type="OrthoDB" id="10265969at2759"/>
<dbReference type="InterPro" id="IPR008271">
    <property type="entry name" value="Ser/Thr_kinase_AS"/>
</dbReference>
<dbReference type="GO" id="GO:0004674">
    <property type="term" value="F:protein serine/threonine kinase activity"/>
    <property type="evidence" value="ECO:0007669"/>
    <property type="project" value="TreeGrafter"/>
</dbReference>
<dbReference type="GO" id="GO:0005524">
    <property type="term" value="F:ATP binding"/>
    <property type="evidence" value="ECO:0007669"/>
    <property type="project" value="InterPro"/>
</dbReference>
<dbReference type="AlphaFoldDB" id="A0A0B7FDI7"/>
<dbReference type="EMBL" id="LN679115">
    <property type="protein sequence ID" value="CEL54253.1"/>
    <property type="molecule type" value="Genomic_DNA"/>
</dbReference>